<reference evidence="5" key="1">
    <citation type="journal article" date="2014" name="Int. J. Syst. Evol. Microbiol.">
        <title>Complete genome sequence of Corynebacterium casei LMG S-19264T (=DSM 44701T), isolated from a smear-ripened cheese.</title>
        <authorList>
            <consortium name="US DOE Joint Genome Institute (JGI-PGF)"/>
            <person name="Walter F."/>
            <person name="Albersmeier A."/>
            <person name="Kalinowski J."/>
            <person name="Ruckert C."/>
        </authorList>
    </citation>
    <scope>NUCLEOTIDE SEQUENCE</scope>
    <source>
        <strain evidence="5">CGMCC 1.12751</strain>
    </source>
</reference>
<dbReference type="InterPro" id="IPR029000">
    <property type="entry name" value="Cyclophilin-like_dom_sf"/>
</dbReference>
<evidence type="ECO:0000313" key="6">
    <source>
        <dbReference type="Proteomes" id="UP000625976"/>
    </source>
</evidence>
<dbReference type="PANTHER" id="PTHR45625">
    <property type="entry name" value="PEPTIDYL-PROLYL CIS-TRANS ISOMERASE-RELATED"/>
    <property type="match status" value="1"/>
</dbReference>
<dbReference type="SUPFAM" id="SSF50891">
    <property type="entry name" value="Cyclophilin-like"/>
    <property type="match status" value="1"/>
</dbReference>
<dbReference type="EMBL" id="BMFQ01000004">
    <property type="protein sequence ID" value="GGG58552.1"/>
    <property type="molecule type" value="Genomic_DNA"/>
</dbReference>
<comment type="similarity">
    <text evidence="3">Belongs to the cyclophilin-type PPIase family.</text>
</comment>
<protein>
    <recommendedName>
        <fullName evidence="3">Peptidyl-prolyl cis-trans isomerase</fullName>
        <shortName evidence="3">PPIase</shortName>
        <ecNumber evidence="3">5.2.1.8</ecNumber>
    </recommendedName>
</protein>
<accession>A0A917GVP8</accession>
<dbReference type="Proteomes" id="UP000625976">
    <property type="component" value="Unassembled WGS sequence"/>
</dbReference>
<dbReference type="InterPro" id="IPR044666">
    <property type="entry name" value="Cyclophilin_A-like"/>
</dbReference>
<dbReference type="CDD" id="cd00317">
    <property type="entry name" value="cyclophilin"/>
    <property type="match status" value="1"/>
</dbReference>
<dbReference type="PANTHER" id="PTHR45625:SF4">
    <property type="entry name" value="PEPTIDYLPROLYL ISOMERASE DOMAIN AND WD REPEAT-CONTAINING PROTEIN 1"/>
    <property type="match status" value="1"/>
</dbReference>
<dbReference type="Gene3D" id="2.40.100.10">
    <property type="entry name" value="Cyclophilin-like"/>
    <property type="match status" value="1"/>
</dbReference>
<dbReference type="InterPro" id="IPR002130">
    <property type="entry name" value="Cyclophilin-type_PPIase_dom"/>
</dbReference>
<comment type="function">
    <text evidence="3">PPIases accelerate the folding of proteins. It catalyzes the cis-trans isomerization of proline imidic peptide bonds in oligopeptides.</text>
</comment>
<reference evidence="5" key="2">
    <citation type="submission" date="2020-09" db="EMBL/GenBank/DDBJ databases">
        <authorList>
            <person name="Sun Q."/>
            <person name="Zhou Y."/>
        </authorList>
    </citation>
    <scope>NUCLEOTIDE SEQUENCE</scope>
    <source>
        <strain evidence="5">CGMCC 1.12751</strain>
    </source>
</reference>
<gene>
    <name evidence="5" type="primary">ppiA</name>
    <name evidence="5" type="ORF">GCM10010976_31680</name>
</gene>
<keyword evidence="1 3" id="KW-0697">Rotamase</keyword>
<comment type="catalytic activity">
    <reaction evidence="3">
        <text>[protein]-peptidylproline (omega=180) = [protein]-peptidylproline (omega=0)</text>
        <dbReference type="Rhea" id="RHEA:16237"/>
        <dbReference type="Rhea" id="RHEA-COMP:10747"/>
        <dbReference type="Rhea" id="RHEA-COMP:10748"/>
        <dbReference type="ChEBI" id="CHEBI:83833"/>
        <dbReference type="ChEBI" id="CHEBI:83834"/>
        <dbReference type="EC" id="5.2.1.8"/>
    </reaction>
</comment>
<feature type="domain" description="PPIase cyclophilin-type" evidence="4">
    <location>
        <begin position="75"/>
        <end position="228"/>
    </location>
</feature>
<keyword evidence="2 3" id="KW-0413">Isomerase</keyword>
<dbReference type="AlphaFoldDB" id="A0A917GVP8"/>
<sequence>MLFSFVLLNCEDKQSDKKTNTSSQETSKINKKNSIPENELDVEIKDTTRLTDENAMEFFLQYERENPENKVRITTNLGDIDILLFNETKFHRANFIFLTKQDYFDDTQFYRVINNFIIQAGNSDNAEVSKKRNRIGRYLLPTDTKRGFKHDKGVISMPSSDIENPYKLASPFEFFIVQKEGGAHHLDGDYTIFGKVINGMDVVDKIAKQETDVADWPLHNIYIEKVEIIE</sequence>
<dbReference type="GO" id="GO:0003755">
    <property type="term" value="F:peptidyl-prolyl cis-trans isomerase activity"/>
    <property type="evidence" value="ECO:0007669"/>
    <property type="project" value="UniProtKB-UniRule"/>
</dbReference>
<name>A0A917GVP8_9FLAO</name>
<dbReference type="PROSITE" id="PS50072">
    <property type="entry name" value="CSA_PPIASE_2"/>
    <property type="match status" value="1"/>
</dbReference>
<proteinExistence type="inferred from homology"/>
<evidence type="ECO:0000259" key="4">
    <source>
        <dbReference type="PROSITE" id="PS50072"/>
    </source>
</evidence>
<evidence type="ECO:0000256" key="2">
    <source>
        <dbReference type="ARBA" id="ARBA00023235"/>
    </source>
</evidence>
<dbReference type="PRINTS" id="PR00153">
    <property type="entry name" value="CSAPPISMRASE"/>
</dbReference>
<dbReference type="Pfam" id="PF00160">
    <property type="entry name" value="Pro_isomerase"/>
    <property type="match status" value="1"/>
</dbReference>
<dbReference type="EC" id="5.2.1.8" evidence="3"/>
<organism evidence="5 6">
    <name type="scientific">Bizionia arctica</name>
    <dbReference type="NCBI Taxonomy" id="1495645"/>
    <lineage>
        <taxon>Bacteria</taxon>
        <taxon>Pseudomonadati</taxon>
        <taxon>Bacteroidota</taxon>
        <taxon>Flavobacteriia</taxon>
        <taxon>Flavobacteriales</taxon>
        <taxon>Flavobacteriaceae</taxon>
        <taxon>Bizionia</taxon>
    </lineage>
</organism>
<evidence type="ECO:0000313" key="5">
    <source>
        <dbReference type="EMBL" id="GGG58552.1"/>
    </source>
</evidence>
<comment type="caution">
    <text evidence="5">The sequence shown here is derived from an EMBL/GenBank/DDBJ whole genome shotgun (WGS) entry which is preliminary data.</text>
</comment>
<keyword evidence="6" id="KW-1185">Reference proteome</keyword>
<evidence type="ECO:0000256" key="3">
    <source>
        <dbReference type="RuleBase" id="RU363019"/>
    </source>
</evidence>
<evidence type="ECO:0000256" key="1">
    <source>
        <dbReference type="ARBA" id="ARBA00023110"/>
    </source>
</evidence>